<dbReference type="OrthoDB" id="5713052at2"/>
<evidence type="ECO:0000313" key="2">
    <source>
        <dbReference type="EMBL" id="ABM62827.1"/>
    </source>
</evidence>
<feature type="chain" id="PRO_5002640922" description="Lipoprotein" evidence="1">
    <location>
        <begin position="18"/>
        <end position="493"/>
    </location>
</feature>
<dbReference type="STRING" id="349124.Hhal_2063"/>
<dbReference type="HOGENOM" id="CLU_552940_0_0_6"/>
<evidence type="ECO:0008006" key="4">
    <source>
        <dbReference type="Google" id="ProtNLM"/>
    </source>
</evidence>
<dbReference type="KEGG" id="hha:Hhal_2063"/>
<dbReference type="Proteomes" id="UP000000647">
    <property type="component" value="Chromosome"/>
</dbReference>
<protein>
    <recommendedName>
        <fullName evidence="4">Lipoprotein</fullName>
    </recommendedName>
</protein>
<keyword evidence="1" id="KW-0732">Signal</keyword>
<dbReference type="RefSeq" id="WP_011814849.1">
    <property type="nucleotide sequence ID" value="NC_008789.1"/>
</dbReference>
<reference evidence="3" key="1">
    <citation type="submission" date="2006-12" db="EMBL/GenBank/DDBJ databases">
        <title>Complete sequence of Halorhodospira halophila SL1.</title>
        <authorList>
            <consortium name="US DOE Joint Genome Institute"/>
            <person name="Copeland A."/>
            <person name="Lucas S."/>
            <person name="Lapidus A."/>
            <person name="Barry K."/>
            <person name="Detter J.C."/>
            <person name="Glavina del Rio T."/>
            <person name="Hammon N."/>
            <person name="Israni S."/>
            <person name="Dalin E."/>
            <person name="Tice H."/>
            <person name="Pitluck S."/>
            <person name="Saunders E."/>
            <person name="Brettin T."/>
            <person name="Bruce D."/>
            <person name="Han C."/>
            <person name="Tapia R."/>
            <person name="Schmutz J."/>
            <person name="Larimer F."/>
            <person name="Land M."/>
            <person name="Hauser L."/>
            <person name="Kyrpides N."/>
            <person name="Mikhailova N."/>
            <person name="Hoff W."/>
            <person name="Richardson P."/>
        </authorList>
    </citation>
    <scope>NUCLEOTIDE SEQUENCE [LARGE SCALE GENOMIC DNA]</scope>
    <source>
        <strain evidence="3">DSM 244 / SL1</strain>
    </source>
</reference>
<gene>
    <name evidence="2" type="ordered locus">Hhal_2063</name>
</gene>
<evidence type="ECO:0000256" key="1">
    <source>
        <dbReference type="SAM" id="SignalP"/>
    </source>
</evidence>
<sequence>MSRSKVCRTLFLGTAAAAVLGGCELFDSSSDQDTGSSTETFTGRAVDGPIAGGRVYLDRSETGWRGSFDPSVRTGNGSDTAGEFSLEAQVEGLERVVLRVADGRDQFHGLRVPVTLSRDADHGGGATITPITALLTDLSDDQRTGFLNAENREGDLDLQMRHLTGDYLDFGDGDYSDAGRLHLIRTGYQAQKLVEVVAAWLEDRYADLDGDGVPADAGHYVYPALAEHWVDDRRGPSETGLEDFIRQVVETAEERAAAAVGKDAENDLPNKLVDHLKALWEDLIGGDNGLFGTALLGDDGDFKNGFEVDDVAARARAIEAATRVLRGADDDSGVPDHAEVDFDSIVEHLTEKEDYSVGDNGDFSAALDVVCYQEKLGEHDFDNGNGPDASQCKRGKFDFNQESPFTLEDDDDDDDRNVSIKKEDDDTLRVEVDLGDDGAYSGTAEQLDDYTLSLNTELAGQPFSGTVRRRATDNDQDSYEFEFAGQVYQWSVP</sequence>
<proteinExistence type="predicted"/>
<name>A1WYR5_HALHL</name>
<feature type="signal peptide" evidence="1">
    <location>
        <begin position="1"/>
        <end position="17"/>
    </location>
</feature>
<keyword evidence="3" id="KW-1185">Reference proteome</keyword>
<accession>A1WYR5</accession>
<organism evidence="2 3">
    <name type="scientific">Halorhodospira halophila (strain DSM 244 / SL1)</name>
    <name type="common">Ectothiorhodospira halophila (strain DSM 244 / SL1)</name>
    <dbReference type="NCBI Taxonomy" id="349124"/>
    <lineage>
        <taxon>Bacteria</taxon>
        <taxon>Pseudomonadati</taxon>
        <taxon>Pseudomonadota</taxon>
        <taxon>Gammaproteobacteria</taxon>
        <taxon>Chromatiales</taxon>
        <taxon>Ectothiorhodospiraceae</taxon>
        <taxon>Halorhodospira</taxon>
    </lineage>
</organism>
<dbReference type="EMBL" id="CP000544">
    <property type="protein sequence ID" value="ABM62827.1"/>
    <property type="molecule type" value="Genomic_DNA"/>
</dbReference>
<evidence type="ECO:0000313" key="3">
    <source>
        <dbReference type="Proteomes" id="UP000000647"/>
    </source>
</evidence>
<reference evidence="2 3" key="2">
    <citation type="journal article" date="2013" name="Stand. Genomic Sci.">
        <title>Complete genome sequence of Halorhodospira halophila SL1.</title>
        <authorList>
            <person name="Challacombe J.F."/>
            <person name="Majid S."/>
            <person name="Deole R."/>
            <person name="Brettin T.S."/>
            <person name="Bruce D."/>
            <person name="Delano S.F."/>
            <person name="Detter J.C."/>
            <person name="Gleasner C.D."/>
            <person name="Han C.S."/>
            <person name="Misra M."/>
            <person name="Reitenga K.G."/>
            <person name="Mikhailova N."/>
            <person name="Woyke T."/>
            <person name="Pitluck S."/>
            <person name="Nolan M."/>
            <person name="Land M.L."/>
            <person name="Saunders E."/>
            <person name="Tapia R."/>
            <person name="Lapidus A."/>
            <person name="Ivanova N."/>
            <person name="Hoff W.D."/>
        </authorList>
    </citation>
    <scope>NUCLEOTIDE SEQUENCE [LARGE SCALE GENOMIC DNA]</scope>
    <source>
        <strain evidence="3">DSM 244 / SL1</strain>
    </source>
</reference>
<dbReference type="AlphaFoldDB" id="A1WYR5"/>
<dbReference type="PROSITE" id="PS51257">
    <property type="entry name" value="PROKAR_LIPOPROTEIN"/>
    <property type="match status" value="1"/>
</dbReference>